<reference evidence="2 3" key="1">
    <citation type="submission" date="2018-10" db="EMBL/GenBank/DDBJ databases">
        <title>Aeromicrobium sp. 9W16Y-2 whole genome shotgun sequence.</title>
        <authorList>
            <person name="Li F."/>
        </authorList>
    </citation>
    <scope>NUCLEOTIDE SEQUENCE [LARGE SCALE GENOMIC DNA]</scope>
    <source>
        <strain evidence="2 3">9W16Y-2</strain>
    </source>
</reference>
<keyword evidence="1" id="KW-1133">Transmembrane helix</keyword>
<name>A0A3L8P9I6_9ACTN</name>
<dbReference type="PANTHER" id="PTHR35007:SF1">
    <property type="entry name" value="PILUS ASSEMBLY PROTEIN"/>
    <property type="match status" value="1"/>
</dbReference>
<dbReference type="Proteomes" id="UP000282515">
    <property type="component" value="Unassembled WGS sequence"/>
</dbReference>
<keyword evidence="1" id="KW-0812">Transmembrane</keyword>
<evidence type="ECO:0000313" key="3">
    <source>
        <dbReference type="Proteomes" id="UP000282515"/>
    </source>
</evidence>
<evidence type="ECO:0000256" key="1">
    <source>
        <dbReference type="SAM" id="Phobius"/>
    </source>
</evidence>
<keyword evidence="1" id="KW-0472">Membrane</keyword>
<sequence length="89" mass="9891">MSALRDIATTLETRKELRREIRTTYAQTVATAYAVLGMGLLSLFLIEQINEGSVDAMLRSNVGRITLIAAGGIYAFGVWLVRRMTRVEV</sequence>
<gene>
    <name evidence="2" type="ORF">D9V41_17010</name>
</gene>
<keyword evidence="3" id="KW-1185">Reference proteome</keyword>
<dbReference type="AlphaFoldDB" id="A0A3L8P9I6"/>
<protein>
    <submittedName>
        <fullName evidence="2">Uncharacterized protein</fullName>
    </submittedName>
</protein>
<comment type="caution">
    <text evidence="2">The sequence shown here is derived from an EMBL/GenBank/DDBJ whole genome shotgun (WGS) entry which is preliminary data.</text>
</comment>
<dbReference type="EMBL" id="RDBF01000211">
    <property type="protein sequence ID" value="RLV51408.1"/>
    <property type="molecule type" value="Genomic_DNA"/>
</dbReference>
<accession>A0A3L8P9I6</accession>
<feature type="transmembrane region" description="Helical" evidence="1">
    <location>
        <begin position="62"/>
        <end position="81"/>
    </location>
</feature>
<feature type="transmembrane region" description="Helical" evidence="1">
    <location>
        <begin position="24"/>
        <end position="46"/>
    </location>
</feature>
<organism evidence="2 3">
    <name type="scientific">Aeromicrobium phragmitis</name>
    <dbReference type="NCBI Taxonomy" id="2478914"/>
    <lineage>
        <taxon>Bacteria</taxon>
        <taxon>Bacillati</taxon>
        <taxon>Actinomycetota</taxon>
        <taxon>Actinomycetes</taxon>
        <taxon>Propionibacteriales</taxon>
        <taxon>Nocardioidaceae</taxon>
        <taxon>Aeromicrobium</taxon>
    </lineage>
</organism>
<proteinExistence type="predicted"/>
<evidence type="ECO:0000313" key="2">
    <source>
        <dbReference type="EMBL" id="RLV51408.1"/>
    </source>
</evidence>
<dbReference type="PANTHER" id="PTHR35007">
    <property type="entry name" value="INTEGRAL MEMBRANE PROTEIN-RELATED"/>
    <property type="match status" value="1"/>
</dbReference>